<gene>
    <name evidence="5" type="ORF">CLV71_12818</name>
</gene>
<dbReference type="Gene3D" id="1.10.10.10">
    <property type="entry name" value="Winged helix-like DNA-binding domain superfamily/Winged helix DNA-binding domain"/>
    <property type="match status" value="1"/>
</dbReference>
<accession>A0A4R7UUQ5</accession>
<evidence type="ECO:0000313" key="6">
    <source>
        <dbReference type="Proteomes" id="UP000294927"/>
    </source>
</evidence>
<organism evidence="5 6">
    <name type="scientific">Actinophytocola oryzae</name>
    <dbReference type="NCBI Taxonomy" id="502181"/>
    <lineage>
        <taxon>Bacteria</taxon>
        <taxon>Bacillati</taxon>
        <taxon>Actinomycetota</taxon>
        <taxon>Actinomycetes</taxon>
        <taxon>Pseudonocardiales</taxon>
        <taxon>Pseudonocardiaceae</taxon>
    </lineage>
</organism>
<dbReference type="InterPro" id="IPR036388">
    <property type="entry name" value="WH-like_DNA-bd_sf"/>
</dbReference>
<dbReference type="Proteomes" id="UP000294927">
    <property type="component" value="Unassembled WGS sequence"/>
</dbReference>
<comment type="caution">
    <text evidence="5">The sequence shown here is derived from an EMBL/GenBank/DDBJ whole genome shotgun (WGS) entry which is preliminary data.</text>
</comment>
<dbReference type="AlphaFoldDB" id="A0A4R7UUQ5"/>
<name>A0A4R7UUQ5_9PSEU</name>
<dbReference type="InterPro" id="IPR036390">
    <property type="entry name" value="WH_DNA-bd_sf"/>
</dbReference>
<evidence type="ECO:0000256" key="2">
    <source>
        <dbReference type="ARBA" id="ARBA00023125"/>
    </source>
</evidence>
<evidence type="ECO:0000259" key="4">
    <source>
        <dbReference type="PROSITE" id="PS51118"/>
    </source>
</evidence>
<dbReference type="SUPFAM" id="SSF46785">
    <property type="entry name" value="Winged helix' DNA-binding domain"/>
    <property type="match status" value="1"/>
</dbReference>
<dbReference type="OrthoDB" id="370168at2"/>
<evidence type="ECO:0000256" key="3">
    <source>
        <dbReference type="ARBA" id="ARBA00023163"/>
    </source>
</evidence>
<keyword evidence="6" id="KW-1185">Reference proteome</keyword>
<reference evidence="5 6" key="1">
    <citation type="submission" date="2019-03" db="EMBL/GenBank/DDBJ databases">
        <title>Genomic Encyclopedia of Archaeal and Bacterial Type Strains, Phase II (KMG-II): from individual species to whole genera.</title>
        <authorList>
            <person name="Goeker M."/>
        </authorList>
    </citation>
    <scope>NUCLEOTIDE SEQUENCE [LARGE SCALE GENOMIC DNA]</scope>
    <source>
        <strain evidence="5 6">DSM 45499</strain>
    </source>
</reference>
<evidence type="ECO:0000256" key="1">
    <source>
        <dbReference type="ARBA" id="ARBA00023015"/>
    </source>
</evidence>
<dbReference type="PANTHER" id="PTHR33204">
    <property type="entry name" value="TRANSCRIPTIONAL REGULATOR, MARR FAMILY"/>
    <property type="match status" value="1"/>
</dbReference>
<dbReference type="InterPro" id="IPR002577">
    <property type="entry name" value="HTH_HxlR"/>
</dbReference>
<dbReference type="PANTHER" id="PTHR33204:SF37">
    <property type="entry name" value="HTH-TYPE TRANSCRIPTIONAL REGULATOR YODB"/>
    <property type="match status" value="1"/>
</dbReference>
<dbReference type="EMBL" id="SOCP01000028">
    <property type="protein sequence ID" value="TDV37754.1"/>
    <property type="molecule type" value="Genomic_DNA"/>
</dbReference>
<keyword evidence="2" id="KW-0238">DNA-binding</keyword>
<keyword evidence="1" id="KW-0805">Transcription regulation</keyword>
<dbReference type="GO" id="GO:0003677">
    <property type="term" value="F:DNA binding"/>
    <property type="evidence" value="ECO:0007669"/>
    <property type="project" value="UniProtKB-KW"/>
</dbReference>
<dbReference type="RefSeq" id="WP_133908957.1">
    <property type="nucleotide sequence ID" value="NZ_SOCP01000028.1"/>
</dbReference>
<feature type="domain" description="HTH hxlR-type" evidence="4">
    <location>
        <begin position="10"/>
        <end position="108"/>
    </location>
</feature>
<sequence length="115" mass="12775">MARDVVNTDCPARQLLDHMASRWTVLVLRALADRPHRYHELRTEVAGVSDKMLAATLRTLAGDGLVRRRVGDGQPPEVTYSITDLGEGAVHALQPFLDWIRANADDLTAHWHVVG</sequence>
<dbReference type="PROSITE" id="PS51118">
    <property type="entry name" value="HTH_HXLR"/>
    <property type="match status" value="1"/>
</dbReference>
<proteinExistence type="predicted"/>
<evidence type="ECO:0000313" key="5">
    <source>
        <dbReference type="EMBL" id="TDV37754.1"/>
    </source>
</evidence>
<protein>
    <submittedName>
        <fullName evidence="5">HxlR family transcriptional regulator</fullName>
    </submittedName>
</protein>
<keyword evidence="3" id="KW-0804">Transcription</keyword>
<dbReference type="Pfam" id="PF01638">
    <property type="entry name" value="HxlR"/>
    <property type="match status" value="1"/>
</dbReference>